<reference evidence="10 11" key="1">
    <citation type="submission" date="2023-01" db="EMBL/GenBank/DDBJ databases">
        <title>Analysis of 21 Apiospora genomes using comparative genomics revels a genus with tremendous synthesis potential of carbohydrate active enzymes and secondary metabolites.</title>
        <authorList>
            <person name="Sorensen T."/>
        </authorList>
    </citation>
    <scope>NUCLEOTIDE SEQUENCE [LARGE SCALE GENOMIC DNA]</scope>
    <source>
        <strain evidence="10 11">CBS 83171</strain>
    </source>
</reference>
<keyword evidence="4 8" id="KW-0479">Metal-binding</keyword>
<dbReference type="PROSITE" id="PS00086">
    <property type="entry name" value="CYTOCHROME_P450"/>
    <property type="match status" value="1"/>
</dbReference>
<dbReference type="EMBL" id="JAQQWM010000008">
    <property type="protein sequence ID" value="KAK8053742.1"/>
    <property type="molecule type" value="Genomic_DNA"/>
</dbReference>
<dbReference type="InterPro" id="IPR050121">
    <property type="entry name" value="Cytochrome_P450_monoxygenase"/>
</dbReference>
<keyword evidence="9" id="KW-0472">Membrane</keyword>
<gene>
    <name evidence="10" type="ORF">PG996_013043</name>
</gene>
<evidence type="ECO:0000256" key="6">
    <source>
        <dbReference type="ARBA" id="ARBA00023004"/>
    </source>
</evidence>
<keyword evidence="6 8" id="KW-0408">Iron</keyword>
<evidence type="ECO:0000256" key="5">
    <source>
        <dbReference type="ARBA" id="ARBA00023002"/>
    </source>
</evidence>
<evidence type="ECO:0000313" key="10">
    <source>
        <dbReference type="EMBL" id="KAK8053742.1"/>
    </source>
</evidence>
<dbReference type="SUPFAM" id="SSF48264">
    <property type="entry name" value="Cytochrome P450"/>
    <property type="match status" value="1"/>
</dbReference>
<keyword evidence="7 8" id="KW-0503">Monooxygenase</keyword>
<comment type="caution">
    <text evidence="10">The sequence shown here is derived from an EMBL/GenBank/DDBJ whole genome shotgun (WGS) entry which is preliminary data.</text>
</comment>
<evidence type="ECO:0000256" key="1">
    <source>
        <dbReference type="ARBA" id="ARBA00001971"/>
    </source>
</evidence>
<dbReference type="PANTHER" id="PTHR24305:SF29">
    <property type="entry name" value="BENZOATE-PARA-HYDROXYLASE"/>
    <property type="match status" value="1"/>
</dbReference>
<name>A0ABR1U4B5_9PEZI</name>
<dbReference type="InterPro" id="IPR017972">
    <property type="entry name" value="Cyt_P450_CS"/>
</dbReference>
<dbReference type="CDD" id="cd11058">
    <property type="entry name" value="CYP60B-like"/>
    <property type="match status" value="1"/>
</dbReference>
<keyword evidence="9" id="KW-1133">Transmembrane helix</keyword>
<comment type="cofactor">
    <cofactor evidence="1">
        <name>heme</name>
        <dbReference type="ChEBI" id="CHEBI:30413"/>
    </cofactor>
</comment>
<dbReference type="Pfam" id="PF00067">
    <property type="entry name" value="p450"/>
    <property type="match status" value="1"/>
</dbReference>
<evidence type="ECO:0000256" key="4">
    <source>
        <dbReference type="ARBA" id="ARBA00022723"/>
    </source>
</evidence>
<comment type="similarity">
    <text evidence="2 8">Belongs to the cytochrome P450 family.</text>
</comment>
<keyword evidence="3 8" id="KW-0349">Heme</keyword>
<organism evidence="10 11">
    <name type="scientific">Apiospora saccharicola</name>
    <dbReference type="NCBI Taxonomy" id="335842"/>
    <lineage>
        <taxon>Eukaryota</taxon>
        <taxon>Fungi</taxon>
        <taxon>Dikarya</taxon>
        <taxon>Ascomycota</taxon>
        <taxon>Pezizomycotina</taxon>
        <taxon>Sordariomycetes</taxon>
        <taxon>Xylariomycetidae</taxon>
        <taxon>Amphisphaeriales</taxon>
        <taxon>Apiosporaceae</taxon>
        <taxon>Apiospora</taxon>
    </lineage>
</organism>
<evidence type="ECO:0000256" key="2">
    <source>
        <dbReference type="ARBA" id="ARBA00010617"/>
    </source>
</evidence>
<dbReference type="PANTHER" id="PTHR24305">
    <property type="entry name" value="CYTOCHROME P450"/>
    <property type="match status" value="1"/>
</dbReference>
<keyword evidence="9" id="KW-0812">Transmembrane</keyword>
<keyword evidence="11" id="KW-1185">Reference proteome</keyword>
<dbReference type="InterPro" id="IPR036396">
    <property type="entry name" value="Cyt_P450_sf"/>
</dbReference>
<protein>
    <submittedName>
        <fullName evidence="10">Cytochrome P450</fullName>
    </submittedName>
</protein>
<evidence type="ECO:0000256" key="3">
    <source>
        <dbReference type="ARBA" id="ARBA00022617"/>
    </source>
</evidence>
<dbReference type="Proteomes" id="UP001446871">
    <property type="component" value="Unassembled WGS sequence"/>
</dbReference>
<accession>A0ABR1U4B5</accession>
<sequence length="513" mass="58000">MDGLSQTFGQVRFSETPFLVLAVPLAVLLWAIGKVVYNVYFHPLAAYPGPWLARATRLYHAYYDIKGVSVWKVKDWHEKYGPVVRVAPDELSYTDSRAWPAIYGFPSRDGTGNFEKDPQWWNKAPSGILSIVDADEAGHRLMRRLQSPAFSDKALRSQERVITGYVDLLIQKLHGLASDPDTSKAVDMTAWYNYTTFDIIGDLAFGEPFHCLRDAVWHWWLDAVFDLFQDGVFMRAARRFAWPLPGVLAWLFVPRKLVKNRMDQFMFTVERVNRRLQLTTDRPDFLSYILSAEGEKAMSMEETYVCTQVLIVAGSETTATALTGATYLLLENPQTLKKLTAEIKSRFQREADITIQSTAELPYLNAVVQESLRLCPPGPAVFPRVVPEGGRTVCGQYVPGGFTVGVHQLAADRSSHNFAAPESFAPERWLGDDSRFDGDHKAACQPFSYGPRNCIGKNLAMAEIKTILSRVIWNFDMELPPASRGWLNRQKAFTSWKKEELKVALSPKPRISM</sequence>
<evidence type="ECO:0000256" key="8">
    <source>
        <dbReference type="RuleBase" id="RU000461"/>
    </source>
</evidence>
<feature type="transmembrane region" description="Helical" evidence="9">
    <location>
        <begin position="18"/>
        <end position="37"/>
    </location>
</feature>
<dbReference type="PRINTS" id="PR00463">
    <property type="entry name" value="EP450I"/>
</dbReference>
<dbReference type="InterPro" id="IPR002401">
    <property type="entry name" value="Cyt_P450_E_grp-I"/>
</dbReference>
<dbReference type="Gene3D" id="1.10.630.10">
    <property type="entry name" value="Cytochrome P450"/>
    <property type="match status" value="1"/>
</dbReference>
<proteinExistence type="inferred from homology"/>
<evidence type="ECO:0000256" key="7">
    <source>
        <dbReference type="ARBA" id="ARBA00023033"/>
    </source>
</evidence>
<evidence type="ECO:0000313" key="11">
    <source>
        <dbReference type="Proteomes" id="UP001446871"/>
    </source>
</evidence>
<evidence type="ECO:0000256" key="9">
    <source>
        <dbReference type="SAM" id="Phobius"/>
    </source>
</evidence>
<dbReference type="PRINTS" id="PR00385">
    <property type="entry name" value="P450"/>
</dbReference>
<dbReference type="InterPro" id="IPR001128">
    <property type="entry name" value="Cyt_P450"/>
</dbReference>
<keyword evidence="5 8" id="KW-0560">Oxidoreductase</keyword>